<dbReference type="AlphaFoldDB" id="A0A285MCG1"/>
<dbReference type="Proteomes" id="UP000219048">
    <property type="component" value="Unassembled WGS sequence"/>
</dbReference>
<evidence type="ECO:0000259" key="2">
    <source>
        <dbReference type="Pfam" id="PF12158"/>
    </source>
</evidence>
<evidence type="ECO:0000313" key="3">
    <source>
        <dbReference type="EMBL" id="SNY94872.1"/>
    </source>
</evidence>
<keyword evidence="4" id="KW-1185">Reference proteome</keyword>
<feature type="transmembrane region" description="Helical" evidence="1">
    <location>
        <begin position="118"/>
        <end position="139"/>
    </location>
</feature>
<accession>A0A285MCG1</accession>
<dbReference type="OrthoDB" id="954824at2"/>
<name>A0A285MCG1_9FLAO</name>
<evidence type="ECO:0000313" key="4">
    <source>
        <dbReference type="Proteomes" id="UP000219048"/>
    </source>
</evidence>
<sequence>MAIKKYTMWLVLYGGFFALGTVLLFMAFQQYQKTQNLLLDGVRTTAIVSDLLTNYDSDGDTYTPIFEFKDRTNTTRTYKSPISSSPPAYKVGEKVKIIYDRNDAENVKTISFWGLYRVSIILAIIASPLLVIGGSYLLYTLR</sequence>
<organism evidence="3 4">
    <name type="scientific">Flagellimonas pacifica</name>
    <dbReference type="NCBI Taxonomy" id="1247520"/>
    <lineage>
        <taxon>Bacteria</taxon>
        <taxon>Pseudomonadati</taxon>
        <taxon>Bacteroidota</taxon>
        <taxon>Flavobacteriia</taxon>
        <taxon>Flavobacteriales</taxon>
        <taxon>Flavobacteriaceae</taxon>
        <taxon>Flagellimonas</taxon>
    </lineage>
</organism>
<evidence type="ECO:0000256" key="1">
    <source>
        <dbReference type="SAM" id="Phobius"/>
    </source>
</evidence>
<proteinExistence type="predicted"/>
<feature type="transmembrane region" description="Helical" evidence="1">
    <location>
        <begin position="6"/>
        <end position="28"/>
    </location>
</feature>
<reference evidence="4" key="1">
    <citation type="submission" date="2017-09" db="EMBL/GenBank/DDBJ databases">
        <authorList>
            <person name="Varghese N."/>
            <person name="Submissions S."/>
        </authorList>
    </citation>
    <scope>NUCLEOTIDE SEQUENCE [LARGE SCALE GENOMIC DNA]</scope>
    <source>
        <strain evidence="4">DSM 25885</strain>
    </source>
</reference>
<protein>
    <recommendedName>
        <fullName evidence="2">DUF3592 domain-containing protein</fullName>
    </recommendedName>
</protein>
<dbReference type="InterPro" id="IPR021994">
    <property type="entry name" value="DUF3592"/>
</dbReference>
<keyword evidence="1" id="KW-1133">Transmembrane helix</keyword>
<keyword evidence="1" id="KW-0472">Membrane</keyword>
<dbReference type="Pfam" id="PF12158">
    <property type="entry name" value="DUF3592"/>
    <property type="match status" value="1"/>
</dbReference>
<feature type="domain" description="DUF3592" evidence="2">
    <location>
        <begin position="54"/>
        <end position="106"/>
    </location>
</feature>
<dbReference type="EMBL" id="OBEH01000001">
    <property type="protein sequence ID" value="SNY94872.1"/>
    <property type="molecule type" value="Genomic_DNA"/>
</dbReference>
<keyword evidence="1" id="KW-0812">Transmembrane</keyword>
<gene>
    <name evidence="3" type="ORF">SAMN06265377_0533</name>
</gene>